<reference evidence="7" key="1">
    <citation type="submission" date="2020-05" db="EMBL/GenBank/DDBJ databases">
        <title>Mycena genomes resolve the evolution of fungal bioluminescence.</title>
        <authorList>
            <person name="Tsai I.J."/>
        </authorList>
    </citation>
    <scope>NUCLEOTIDE SEQUENCE</scope>
    <source>
        <strain evidence="7">160909Yilan</strain>
    </source>
</reference>
<dbReference type="InterPro" id="IPR050987">
    <property type="entry name" value="AtrR-like"/>
</dbReference>
<keyword evidence="3" id="KW-0238">DNA-binding</keyword>
<sequence length="683" mass="75961">MSIDSKILRRWCGSCALTSASVRSELADVRAQLTTAHSAILPNSQSPPSSISSTLTDTAAEASTSSQNSDIPAAALSIIRAALRSLTAAPIAPHLDDVFDVNIASKFQKLQVGMAENPFLGRSSGAFLVNAALDLKPDVYPKGSELSVIEGDSRASVAETWTSRRLRFWTGRPRDDTRSNNTYRFPEGVPMKNLIELFFARQNIFLPLLHRPTFERYVDDGLHLRDRGFAATVLLVCAIGARWSVEPTVADAGLDCGWEWFDQVQLDGKHPPLLGHPTLYDVQRYCLAAQFLKASAMPHTYWTLIGVGLRLAQDLGMHRSKGLIGAPSIEVYKYWSVLYLRLEHHDMQSQYSLKKVRTAFSIDDVWELQAIAELDSALNNWRDQLPNHLRWDPQREDPVFFDQSVAIHTAYFNLQITIHRPFIPMLRRAPTAVPSLILCTSAARGCANVVDVQRRRRGSIPFPLHLNAAFMSGLVLLLNILSTKRREPLLDSSRELAHVHKCMEVIRLCEGRWKTAGMLWDVLSEVASVGQLPLLNTLPKIPPNYHGVMNNGDEHDAGSRSDNASSSADNLWSSDLDIHPTFSVSYPLSDTPEMAHSDSPAPTSFAPLPIAVHPENMPLDIYTDPTQASRELADMITLMDTDPNTMAVWTTVPTGLGVEDWGAYFSSFSHMAERDPEGRRYDE</sequence>
<dbReference type="GO" id="GO:0005634">
    <property type="term" value="C:nucleus"/>
    <property type="evidence" value="ECO:0007669"/>
    <property type="project" value="UniProtKB-SubCell"/>
</dbReference>
<evidence type="ECO:0000256" key="3">
    <source>
        <dbReference type="ARBA" id="ARBA00023125"/>
    </source>
</evidence>
<feature type="region of interest" description="Disordered" evidence="5">
    <location>
        <begin position="39"/>
        <end position="66"/>
    </location>
</feature>
<dbReference type="AlphaFoldDB" id="A0A8H7D4R3"/>
<keyword evidence="8" id="KW-1185">Reference proteome</keyword>
<evidence type="ECO:0000256" key="1">
    <source>
        <dbReference type="ARBA" id="ARBA00004123"/>
    </source>
</evidence>
<dbReference type="GO" id="GO:0003700">
    <property type="term" value="F:DNA-binding transcription factor activity"/>
    <property type="evidence" value="ECO:0007669"/>
    <property type="project" value="InterPro"/>
</dbReference>
<dbReference type="Pfam" id="PF04082">
    <property type="entry name" value="Fungal_trans"/>
    <property type="match status" value="1"/>
</dbReference>
<dbReference type="OrthoDB" id="4456959at2759"/>
<dbReference type="GO" id="GO:0006351">
    <property type="term" value="P:DNA-templated transcription"/>
    <property type="evidence" value="ECO:0007669"/>
    <property type="project" value="InterPro"/>
</dbReference>
<feature type="domain" description="Xylanolytic transcriptional activator regulatory" evidence="6">
    <location>
        <begin position="195"/>
        <end position="325"/>
    </location>
</feature>
<accession>A0A8H7D4R3</accession>
<feature type="compositionally biased region" description="Polar residues" evidence="5">
    <location>
        <begin position="54"/>
        <end position="66"/>
    </location>
</feature>
<gene>
    <name evidence="7" type="ORF">MSAN_01212800</name>
</gene>
<keyword evidence="4" id="KW-0539">Nucleus</keyword>
<dbReference type="CDD" id="cd12148">
    <property type="entry name" value="fungal_TF_MHR"/>
    <property type="match status" value="1"/>
</dbReference>
<dbReference type="InterPro" id="IPR007219">
    <property type="entry name" value="XnlR_reg_dom"/>
</dbReference>
<feature type="compositionally biased region" description="Low complexity" evidence="5">
    <location>
        <begin position="42"/>
        <end position="53"/>
    </location>
</feature>
<feature type="region of interest" description="Disordered" evidence="5">
    <location>
        <begin position="546"/>
        <end position="569"/>
    </location>
</feature>
<dbReference type="Proteomes" id="UP000623467">
    <property type="component" value="Unassembled WGS sequence"/>
</dbReference>
<evidence type="ECO:0000313" key="8">
    <source>
        <dbReference type="Proteomes" id="UP000623467"/>
    </source>
</evidence>
<keyword evidence="2" id="KW-0479">Metal-binding</keyword>
<evidence type="ECO:0000259" key="6">
    <source>
        <dbReference type="Pfam" id="PF04082"/>
    </source>
</evidence>
<dbReference type="PANTHER" id="PTHR46910">
    <property type="entry name" value="TRANSCRIPTION FACTOR PDR1"/>
    <property type="match status" value="1"/>
</dbReference>
<dbReference type="PANTHER" id="PTHR46910:SF3">
    <property type="entry name" value="HALOTOLERANCE PROTEIN 9-RELATED"/>
    <property type="match status" value="1"/>
</dbReference>
<evidence type="ECO:0000256" key="4">
    <source>
        <dbReference type="ARBA" id="ARBA00023242"/>
    </source>
</evidence>
<proteinExistence type="predicted"/>
<dbReference type="EMBL" id="JACAZH010000009">
    <property type="protein sequence ID" value="KAF7358738.1"/>
    <property type="molecule type" value="Genomic_DNA"/>
</dbReference>
<evidence type="ECO:0000256" key="5">
    <source>
        <dbReference type="SAM" id="MobiDB-lite"/>
    </source>
</evidence>
<evidence type="ECO:0000256" key="2">
    <source>
        <dbReference type="ARBA" id="ARBA00022723"/>
    </source>
</evidence>
<organism evidence="7 8">
    <name type="scientific">Mycena sanguinolenta</name>
    <dbReference type="NCBI Taxonomy" id="230812"/>
    <lineage>
        <taxon>Eukaryota</taxon>
        <taxon>Fungi</taxon>
        <taxon>Dikarya</taxon>
        <taxon>Basidiomycota</taxon>
        <taxon>Agaricomycotina</taxon>
        <taxon>Agaricomycetes</taxon>
        <taxon>Agaricomycetidae</taxon>
        <taxon>Agaricales</taxon>
        <taxon>Marasmiineae</taxon>
        <taxon>Mycenaceae</taxon>
        <taxon>Mycena</taxon>
    </lineage>
</organism>
<comment type="subcellular location">
    <subcellularLocation>
        <location evidence="1">Nucleus</location>
    </subcellularLocation>
</comment>
<name>A0A8H7D4R3_9AGAR</name>
<dbReference type="GO" id="GO:0008270">
    <property type="term" value="F:zinc ion binding"/>
    <property type="evidence" value="ECO:0007669"/>
    <property type="project" value="InterPro"/>
</dbReference>
<comment type="caution">
    <text evidence="7">The sequence shown here is derived from an EMBL/GenBank/DDBJ whole genome shotgun (WGS) entry which is preliminary data.</text>
</comment>
<feature type="compositionally biased region" description="Low complexity" evidence="5">
    <location>
        <begin position="560"/>
        <end position="569"/>
    </location>
</feature>
<evidence type="ECO:0000313" key="7">
    <source>
        <dbReference type="EMBL" id="KAF7358738.1"/>
    </source>
</evidence>
<dbReference type="GO" id="GO:0003677">
    <property type="term" value="F:DNA binding"/>
    <property type="evidence" value="ECO:0007669"/>
    <property type="project" value="UniProtKB-KW"/>
</dbReference>
<protein>
    <submittedName>
        <fullName evidence="7">Zn(2)-C6 fungal-type domain-containing protein</fullName>
    </submittedName>
</protein>